<feature type="chain" id="PRO_5012123447" description="Chalcone isomerase domain-containing protein" evidence="1">
    <location>
        <begin position="20"/>
        <end position="164"/>
    </location>
</feature>
<sequence>MLRGVLALGFIVAAGVASATPVDNILPDAEPRGQATFRFLGLPIYHARLFTANAAPLSWQNDFAIELTYKREIAQKELVGSTLQEFDRLGSPLPLRDNLMRCFYDVNKGDRYLAVSDGPDRIRFWRNGKRTCTLAYPDIKKRFMSIFVGDNTRSQSFTRRLVGQ</sequence>
<name>A0A1X7A762_9RHOB</name>
<evidence type="ECO:0000256" key="1">
    <source>
        <dbReference type="SAM" id="SignalP"/>
    </source>
</evidence>
<proteinExistence type="predicted"/>
<evidence type="ECO:0000313" key="3">
    <source>
        <dbReference type="Proteomes" id="UP000193061"/>
    </source>
</evidence>
<accession>A0A1X7A762</accession>
<protein>
    <recommendedName>
        <fullName evidence="4">Chalcone isomerase domain-containing protein</fullName>
    </recommendedName>
</protein>
<dbReference type="Proteomes" id="UP000193061">
    <property type="component" value="Unassembled WGS sequence"/>
</dbReference>
<evidence type="ECO:0008006" key="4">
    <source>
        <dbReference type="Google" id="ProtNLM"/>
    </source>
</evidence>
<dbReference type="OrthoDB" id="8527419at2"/>
<dbReference type="AlphaFoldDB" id="A0A1X7A762"/>
<keyword evidence="1" id="KW-0732">Signal</keyword>
<organism evidence="2 3">
    <name type="scientific">Roseovarius albus</name>
    <dbReference type="NCBI Taxonomy" id="1247867"/>
    <lineage>
        <taxon>Bacteria</taxon>
        <taxon>Pseudomonadati</taxon>
        <taxon>Pseudomonadota</taxon>
        <taxon>Alphaproteobacteria</taxon>
        <taxon>Rhodobacterales</taxon>
        <taxon>Roseobacteraceae</taxon>
        <taxon>Roseovarius</taxon>
    </lineage>
</organism>
<dbReference type="EMBL" id="FWFX01000018">
    <property type="protein sequence ID" value="SLN71901.1"/>
    <property type="molecule type" value="Genomic_DNA"/>
</dbReference>
<gene>
    <name evidence="2" type="ORF">ROA7450_03975</name>
</gene>
<feature type="signal peptide" evidence="1">
    <location>
        <begin position="1"/>
        <end position="19"/>
    </location>
</feature>
<keyword evidence="3" id="KW-1185">Reference proteome</keyword>
<evidence type="ECO:0000313" key="2">
    <source>
        <dbReference type="EMBL" id="SLN71901.1"/>
    </source>
</evidence>
<reference evidence="2 3" key="1">
    <citation type="submission" date="2017-03" db="EMBL/GenBank/DDBJ databases">
        <authorList>
            <person name="Afonso C.L."/>
            <person name="Miller P.J."/>
            <person name="Scott M.A."/>
            <person name="Spackman E."/>
            <person name="Goraichik I."/>
            <person name="Dimitrov K.M."/>
            <person name="Suarez D.L."/>
            <person name="Swayne D.E."/>
        </authorList>
    </citation>
    <scope>NUCLEOTIDE SEQUENCE [LARGE SCALE GENOMIC DNA]</scope>
    <source>
        <strain evidence="2 3">CECT 7450</strain>
    </source>
</reference>
<dbReference type="RefSeq" id="WP_085807622.1">
    <property type="nucleotide sequence ID" value="NZ_FWFX01000018.1"/>
</dbReference>